<name>A0A4Q0MLS9_9HYPH</name>
<comment type="caution">
    <text evidence="2">The sequence shown here is derived from an EMBL/GenBank/DDBJ whole genome shotgun (WGS) entry which is preliminary data.</text>
</comment>
<dbReference type="PROSITE" id="PS51704">
    <property type="entry name" value="GP_PDE"/>
    <property type="match status" value="1"/>
</dbReference>
<reference evidence="2 3" key="1">
    <citation type="submission" date="2018-12" db="EMBL/GenBank/DDBJ databases">
        <title>bacterium Hansschlegelia zhihuaiae S113.</title>
        <authorList>
            <person name="He J."/>
        </authorList>
    </citation>
    <scope>NUCLEOTIDE SEQUENCE [LARGE SCALE GENOMIC DNA]</scope>
    <source>
        <strain evidence="2 3">S 113</strain>
    </source>
</reference>
<keyword evidence="3" id="KW-1185">Reference proteome</keyword>
<evidence type="ECO:0000259" key="1">
    <source>
        <dbReference type="PROSITE" id="PS51704"/>
    </source>
</evidence>
<evidence type="ECO:0000313" key="3">
    <source>
        <dbReference type="Proteomes" id="UP000289708"/>
    </source>
</evidence>
<dbReference type="GO" id="GO:0008081">
    <property type="term" value="F:phosphoric diester hydrolase activity"/>
    <property type="evidence" value="ECO:0007669"/>
    <property type="project" value="InterPro"/>
</dbReference>
<dbReference type="RefSeq" id="WP_128776314.1">
    <property type="nucleotide sequence ID" value="NZ_RYFI01000003.1"/>
</dbReference>
<evidence type="ECO:0000313" key="2">
    <source>
        <dbReference type="EMBL" id="RXF74664.1"/>
    </source>
</evidence>
<dbReference type="PANTHER" id="PTHR46211">
    <property type="entry name" value="GLYCEROPHOSPHORYL DIESTER PHOSPHODIESTERASE"/>
    <property type="match status" value="1"/>
</dbReference>
<sequence>MAALDWLVARPIAHRGLHDRSLGVIENTPSAVARALEHGLSVEIDVQLTGDGDAVVFHDATLDRLTEATGRVSGMPLQDLRKVVFRETADRIWTLDDCLDLIGGRQALVVEIKSDFDGDMRLARLVADRLRLRGGPVAAKSFDPRAVRAIAASAPRLPRGIVGEAFADDDPHWAGLSGFERFKARNLLHWPLTRPQFLSWHVRDVGRRAIRLARAAGLPVMTWTVRTPEDQAYAALYADQMIFEGFMPDGVVRT</sequence>
<gene>
    <name evidence="2" type="ORF">EK403_04525</name>
</gene>
<protein>
    <submittedName>
        <fullName evidence="2">Glycerophosphodiester phosphodiesterase</fullName>
    </submittedName>
</protein>
<dbReference type="Gene3D" id="3.20.20.190">
    <property type="entry name" value="Phosphatidylinositol (PI) phosphodiesterase"/>
    <property type="match status" value="1"/>
</dbReference>
<dbReference type="Pfam" id="PF03009">
    <property type="entry name" value="GDPD"/>
    <property type="match status" value="1"/>
</dbReference>
<dbReference type="EMBL" id="RYFI01000003">
    <property type="protein sequence ID" value="RXF74664.1"/>
    <property type="molecule type" value="Genomic_DNA"/>
</dbReference>
<dbReference type="Proteomes" id="UP000289708">
    <property type="component" value="Unassembled WGS sequence"/>
</dbReference>
<dbReference type="OrthoDB" id="384721at2"/>
<accession>A0A4Q0MLS9</accession>
<dbReference type="SUPFAM" id="SSF51695">
    <property type="entry name" value="PLC-like phosphodiesterases"/>
    <property type="match status" value="1"/>
</dbReference>
<proteinExistence type="predicted"/>
<dbReference type="PANTHER" id="PTHR46211:SF1">
    <property type="entry name" value="GLYCEROPHOSPHODIESTER PHOSPHODIESTERASE, CYTOPLASMIC"/>
    <property type="match status" value="1"/>
</dbReference>
<organism evidence="2 3">
    <name type="scientific">Hansschlegelia zhihuaiae</name>
    <dbReference type="NCBI Taxonomy" id="405005"/>
    <lineage>
        <taxon>Bacteria</taxon>
        <taxon>Pseudomonadati</taxon>
        <taxon>Pseudomonadota</taxon>
        <taxon>Alphaproteobacteria</taxon>
        <taxon>Hyphomicrobiales</taxon>
        <taxon>Methylopilaceae</taxon>
        <taxon>Hansschlegelia</taxon>
    </lineage>
</organism>
<dbReference type="AlphaFoldDB" id="A0A4Q0MLS9"/>
<dbReference type="InterPro" id="IPR017946">
    <property type="entry name" value="PLC-like_Pdiesterase_TIM-brl"/>
</dbReference>
<feature type="domain" description="GP-PDE" evidence="1">
    <location>
        <begin position="9"/>
        <end position="254"/>
    </location>
</feature>
<dbReference type="InterPro" id="IPR030395">
    <property type="entry name" value="GP_PDE_dom"/>
</dbReference>
<dbReference type="GO" id="GO:0006629">
    <property type="term" value="P:lipid metabolic process"/>
    <property type="evidence" value="ECO:0007669"/>
    <property type="project" value="InterPro"/>
</dbReference>